<comment type="caution">
    <text evidence="2">The sequence shown here is derived from an EMBL/GenBank/DDBJ whole genome shotgun (WGS) entry which is preliminary data.</text>
</comment>
<evidence type="ECO:0000313" key="2">
    <source>
        <dbReference type="EMBL" id="PHN03063.1"/>
    </source>
</evidence>
<dbReference type="EMBL" id="PDUD01000034">
    <property type="protein sequence ID" value="PHN03063.1"/>
    <property type="molecule type" value="Genomic_DNA"/>
</dbReference>
<proteinExistence type="predicted"/>
<dbReference type="OrthoDB" id="9811314at2"/>
<accession>A0A2D0N5L2</accession>
<dbReference type="SUPFAM" id="SSF63411">
    <property type="entry name" value="LuxS/MPP-like metallohydrolase"/>
    <property type="match status" value="2"/>
</dbReference>
<dbReference type="Gene3D" id="3.30.830.10">
    <property type="entry name" value="Metalloenzyme, LuxS/M16 peptidase-like"/>
    <property type="match status" value="2"/>
</dbReference>
<feature type="domain" description="Peptidase M16 C-terminal" evidence="1">
    <location>
        <begin position="183"/>
        <end position="356"/>
    </location>
</feature>
<dbReference type="Proteomes" id="UP000223913">
    <property type="component" value="Unassembled WGS sequence"/>
</dbReference>
<dbReference type="GO" id="GO:0046872">
    <property type="term" value="F:metal ion binding"/>
    <property type="evidence" value="ECO:0007669"/>
    <property type="project" value="InterPro"/>
</dbReference>
<dbReference type="InterPro" id="IPR011249">
    <property type="entry name" value="Metalloenz_LuxS/M16"/>
</dbReference>
<sequence length="427" mass="48343">MPDRSHPPLIHNIGQLILPLPELIHLDNGIPVYVTNMGTQDVIRLEIVYRAGRPFEQKQLASRATAAMLKEGTRQHDAAAIAETIDFYGASLSQPFNLDTGNLVLYSLSRHFESVLPLFTEMLDSPVFPEDELRAFVKRNKKSLKTDLAKTDVVAYRTVTEKVFGEDHPYGYNSTLETYEELGREDLVAHFERCYGIDNCTVFLSGRITDSVIRALNAQIGQLERTGRPESCSMAVHAPARGYNYIPHPDSVQTAIRIGRRVFSRHHPDYPAFFVLNTILGGYFGSRLMTNIREDKGYTYNIYSSLDVMRNDGAFYIGTEVGNEFVEDTLHQIRLELKSLIEHPVEEEELTMVRNYLMGNFLSMLDGPFNVGEVVRTMVGDDLPFSFFSTLVESVNTVEAETLQRLAVEYLQPEEQWEVIVGTRQGS</sequence>
<evidence type="ECO:0000313" key="3">
    <source>
        <dbReference type="Proteomes" id="UP000223913"/>
    </source>
</evidence>
<organism evidence="2 3">
    <name type="scientific">Flavilitoribacter nigricans (strain ATCC 23147 / DSM 23189 / NBRC 102662 / NCIMB 1420 / SS-2)</name>
    <name type="common">Lewinella nigricans</name>
    <dbReference type="NCBI Taxonomy" id="1122177"/>
    <lineage>
        <taxon>Bacteria</taxon>
        <taxon>Pseudomonadati</taxon>
        <taxon>Bacteroidota</taxon>
        <taxon>Saprospiria</taxon>
        <taxon>Saprospirales</taxon>
        <taxon>Lewinellaceae</taxon>
        <taxon>Flavilitoribacter</taxon>
    </lineage>
</organism>
<dbReference type="Pfam" id="PF05193">
    <property type="entry name" value="Peptidase_M16_C"/>
    <property type="match status" value="1"/>
</dbReference>
<dbReference type="InterPro" id="IPR050361">
    <property type="entry name" value="MPP/UQCRC_Complex"/>
</dbReference>
<dbReference type="RefSeq" id="WP_099153505.1">
    <property type="nucleotide sequence ID" value="NZ_PDUD01000034.1"/>
</dbReference>
<reference evidence="2 3" key="1">
    <citation type="submission" date="2017-10" db="EMBL/GenBank/DDBJ databases">
        <title>The draft genome sequence of Lewinella nigricans NBRC 102662.</title>
        <authorList>
            <person name="Wang K."/>
        </authorList>
    </citation>
    <scope>NUCLEOTIDE SEQUENCE [LARGE SCALE GENOMIC DNA]</scope>
    <source>
        <strain evidence="2 3">NBRC 102662</strain>
    </source>
</reference>
<dbReference type="InterPro" id="IPR007863">
    <property type="entry name" value="Peptidase_M16_C"/>
</dbReference>
<dbReference type="PANTHER" id="PTHR11851:SF224">
    <property type="entry name" value="PROCESSING PROTEASE"/>
    <property type="match status" value="1"/>
</dbReference>
<dbReference type="AlphaFoldDB" id="A0A2D0N5L2"/>
<gene>
    <name evidence="2" type="ORF">CRP01_28700</name>
</gene>
<keyword evidence="3" id="KW-1185">Reference proteome</keyword>
<protein>
    <submittedName>
        <fullName evidence="2">Peptidase M16</fullName>
    </submittedName>
</protein>
<dbReference type="PANTHER" id="PTHR11851">
    <property type="entry name" value="METALLOPROTEASE"/>
    <property type="match status" value="1"/>
</dbReference>
<evidence type="ECO:0000259" key="1">
    <source>
        <dbReference type="Pfam" id="PF05193"/>
    </source>
</evidence>
<name>A0A2D0N5L2_FLAN2</name>